<evidence type="ECO:0000256" key="1">
    <source>
        <dbReference type="SAM" id="SignalP"/>
    </source>
</evidence>
<dbReference type="Proteomes" id="UP000238348">
    <property type="component" value="Chromosome"/>
</dbReference>
<accession>A0A2L0EK24</accession>
<organism evidence="2 3">
    <name type="scientific">Sorangium cellulosum</name>
    <name type="common">Polyangium cellulosum</name>
    <dbReference type="NCBI Taxonomy" id="56"/>
    <lineage>
        <taxon>Bacteria</taxon>
        <taxon>Pseudomonadati</taxon>
        <taxon>Myxococcota</taxon>
        <taxon>Polyangia</taxon>
        <taxon>Polyangiales</taxon>
        <taxon>Polyangiaceae</taxon>
        <taxon>Sorangium</taxon>
    </lineage>
</organism>
<evidence type="ECO:0008006" key="4">
    <source>
        <dbReference type="Google" id="ProtNLM"/>
    </source>
</evidence>
<proteinExistence type="predicted"/>
<name>A0A2L0EK24_SORCE</name>
<evidence type="ECO:0000313" key="2">
    <source>
        <dbReference type="EMBL" id="AUX39655.1"/>
    </source>
</evidence>
<reference evidence="2 3" key="1">
    <citation type="submission" date="2015-09" db="EMBL/GenBank/DDBJ databases">
        <title>Sorangium comparison.</title>
        <authorList>
            <person name="Zaburannyi N."/>
            <person name="Bunk B."/>
            <person name="Overmann J."/>
            <person name="Mueller R."/>
        </authorList>
    </citation>
    <scope>NUCLEOTIDE SEQUENCE [LARGE SCALE GENOMIC DNA]</scope>
    <source>
        <strain evidence="2 3">So ce26</strain>
    </source>
</reference>
<keyword evidence="1" id="KW-0732">Signal</keyword>
<feature type="chain" id="PRO_5014701184" description="Secreted protein" evidence="1">
    <location>
        <begin position="20"/>
        <end position="215"/>
    </location>
</feature>
<feature type="signal peptide" evidence="1">
    <location>
        <begin position="1"/>
        <end position="19"/>
    </location>
</feature>
<evidence type="ECO:0000313" key="3">
    <source>
        <dbReference type="Proteomes" id="UP000238348"/>
    </source>
</evidence>
<dbReference type="EMBL" id="CP012673">
    <property type="protein sequence ID" value="AUX39655.1"/>
    <property type="molecule type" value="Genomic_DNA"/>
</dbReference>
<sequence length="215" mass="22309">MRWPLSLIFLPLLAGCAQGSSGALGQTQASAQCSPTDLVCAVSGLDAPIATGASLPVDISVASQGSASPPLTFLSGDDGVFTVRGVRLDGIAPGVASLLVMTGGIVVDFFHVWVETPDALFLHRHDGGGLDPGDLPGRIQLLVGDELVVSAEPYRGPQRLLGEADATWTSDPEVVQILDEGALHRRRLVARAAGATTVEVRALDLTTTLELEVLP</sequence>
<protein>
    <recommendedName>
        <fullName evidence="4">Secreted protein</fullName>
    </recommendedName>
</protein>
<dbReference type="AlphaFoldDB" id="A0A2L0EK24"/>
<dbReference type="OrthoDB" id="5505545at2"/>
<gene>
    <name evidence="2" type="ORF">SOCE26_010500</name>
</gene>
<dbReference type="PROSITE" id="PS51257">
    <property type="entry name" value="PROKAR_LIPOPROTEIN"/>
    <property type="match status" value="1"/>
</dbReference>
<dbReference type="RefSeq" id="WP_104977587.1">
    <property type="nucleotide sequence ID" value="NZ_CP012673.1"/>
</dbReference>